<protein>
    <submittedName>
        <fullName evidence="1">Uncharacterized protein</fullName>
    </submittedName>
</protein>
<name>A0A182KIB4_9DIPT</name>
<dbReference type="EnsemblMetazoa" id="ACHR014204-RA">
    <property type="protein sequence ID" value="ACHR014204-PA"/>
    <property type="gene ID" value="ACHR014204"/>
</dbReference>
<dbReference type="VEuPathDB" id="VectorBase:ACHR014204"/>
<accession>A0A182KIB4</accession>
<keyword evidence="2" id="KW-1185">Reference proteome</keyword>
<proteinExistence type="predicted"/>
<reference evidence="1" key="2">
    <citation type="submission" date="2020-05" db="UniProtKB">
        <authorList>
            <consortium name="EnsemblMetazoa"/>
        </authorList>
    </citation>
    <scope>IDENTIFICATION</scope>
    <source>
        <strain evidence="1">ACHKN1017</strain>
    </source>
</reference>
<sequence length="72" mass="7823">ILTLTLTPSSEEGSISLWGLIVSTSISSYSRLIISESDHIRVIVTTLADVNVGKLFPKIQHRMAGMHPTTTT</sequence>
<evidence type="ECO:0000313" key="2">
    <source>
        <dbReference type="Proteomes" id="UP000075881"/>
    </source>
</evidence>
<evidence type="ECO:0000313" key="1">
    <source>
        <dbReference type="EnsemblMetazoa" id="ACHR014204-PA"/>
    </source>
</evidence>
<dbReference type="AlphaFoldDB" id="A0A182KIB4"/>
<reference evidence="2" key="1">
    <citation type="submission" date="2013-03" db="EMBL/GenBank/DDBJ databases">
        <title>The Genome Sequence of Anopheles christyi ACHKN1017.</title>
        <authorList>
            <consortium name="The Broad Institute Genomics Platform"/>
            <person name="Neafsey D.E."/>
            <person name="Besansky N."/>
            <person name="Walker B."/>
            <person name="Young S.K."/>
            <person name="Zeng Q."/>
            <person name="Gargeya S."/>
            <person name="Fitzgerald M."/>
            <person name="Haas B."/>
            <person name="Abouelleil A."/>
            <person name="Allen A.W."/>
            <person name="Alvarado L."/>
            <person name="Arachchi H.M."/>
            <person name="Berlin A.M."/>
            <person name="Chapman S.B."/>
            <person name="Gainer-Dewar J."/>
            <person name="Goldberg J."/>
            <person name="Griggs A."/>
            <person name="Gujja S."/>
            <person name="Hansen M."/>
            <person name="Howarth C."/>
            <person name="Imamovic A."/>
            <person name="Ireland A."/>
            <person name="Larimer J."/>
            <person name="McCowan C."/>
            <person name="Murphy C."/>
            <person name="Pearson M."/>
            <person name="Poon T.W."/>
            <person name="Priest M."/>
            <person name="Roberts A."/>
            <person name="Saif S."/>
            <person name="Shea T."/>
            <person name="Sisk P."/>
            <person name="Sykes S."/>
            <person name="Wortman J."/>
            <person name="Nusbaum C."/>
            <person name="Birren B."/>
        </authorList>
    </citation>
    <scope>NUCLEOTIDE SEQUENCE [LARGE SCALE GENOMIC DNA]</scope>
    <source>
        <strain evidence="2">ACHKN1017</strain>
    </source>
</reference>
<organism evidence="1 2">
    <name type="scientific">Anopheles christyi</name>
    <dbReference type="NCBI Taxonomy" id="43041"/>
    <lineage>
        <taxon>Eukaryota</taxon>
        <taxon>Metazoa</taxon>
        <taxon>Ecdysozoa</taxon>
        <taxon>Arthropoda</taxon>
        <taxon>Hexapoda</taxon>
        <taxon>Insecta</taxon>
        <taxon>Pterygota</taxon>
        <taxon>Neoptera</taxon>
        <taxon>Endopterygota</taxon>
        <taxon>Diptera</taxon>
        <taxon>Nematocera</taxon>
        <taxon>Culicoidea</taxon>
        <taxon>Culicidae</taxon>
        <taxon>Anophelinae</taxon>
        <taxon>Anopheles</taxon>
    </lineage>
</organism>
<dbReference type="Proteomes" id="UP000075881">
    <property type="component" value="Unassembled WGS sequence"/>
</dbReference>